<reference evidence="3" key="1">
    <citation type="submission" date="2016-06" db="UniProtKB">
        <authorList>
            <consortium name="WormBaseParasite"/>
        </authorList>
    </citation>
    <scope>IDENTIFICATION</scope>
</reference>
<accession>A0A182EZ08</accession>
<proteinExistence type="predicted"/>
<gene>
    <name evidence="1" type="ORF">NOO_LOCUS13417</name>
</gene>
<evidence type="ECO:0000313" key="3">
    <source>
        <dbReference type="WBParaSite" id="nOo.2.0.1.t13417-RA"/>
    </source>
</evidence>
<protein>
    <submittedName>
        <fullName evidence="1 3">Uncharacterized protein</fullName>
    </submittedName>
</protein>
<dbReference type="Proteomes" id="UP000271087">
    <property type="component" value="Unassembled WGS sequence"/>
</dbReference>
<evidence type="ECO:0000313" key="1">
    <source>
        <dbReference type="EMBL" id="VDN01798.1"/>
    </source>
</evidence>
<name>A0A182EZ08_ONCOC</name>
<reference evidence="1 2" key="2">
    <citation type="submission" date="2018-08" db="EMBL/GenBank/DDBJ databases">
        <authorList>
            <person name="Laetsch R D."/>
            <person name="Stevens L."/>
            <person name="Kumar S."/>
            <person name="Blaxter L. M."/>
        </authorList>
    </citation>
    <scope>NUCLEOTIDE SEQUENCE [LARGE SCALE GENOMIC DNA]</scope>
</reference>
<sequence length="24" mass="2962">MRVKEEEKMKMKMLLEDHSLVVWA</sequence>
<organism evidence="3">
    <name type="scientific">Onchocerca ochengi</name>
    <name type="common">Filarial nematode worm</name>
    <dbReference type="NCBI Taxonomy" id="42157"/>
    <lineage>
        <taxon>Eukaryota</taxon>
        <taxon>Metazoa</taxon>
        <taxon>Ecdysozoa</taxon>
        <taxon>Nematoda</taxon>
        <taxon>Chromadorea</taxon>
        <taxon>Rhabditida</taxon>
        <taxon>Spirurina</taxon>
        <taxon>Spiruromorpha</taxon>
        <taxon>Filarioidea</taxon>
        <taxon>Onchocercidae</taxon>
        <taxon>Onchocerca</taxon>
    </lineage>
</organism>
<dbReference type="AlphaFoldDB" id="A0A182EZ08"/>
<dbReference type="WBParaSite" id="nOo.2.0.1.t13417-RA">
    <property type="protein sequence ID" value="nOo.2.0.1.t13417-RA"/>
    <property type="gene ID" value="nOo.2.0.1.g13417"/>
</dbReference>
<keyword evidence="2" id="KW-1185">Reference proteome</keyword>
<evidence type="ECO:0000313" key="2">
    <source>
        <dbReference type="Proteomes" id="UP000271087"/>
    </source>
</evidence>
<dbReference type="EMBL" id="UYRW01015273">
    <property type="protein sequence ID" value="VDN01798.1"/>
    <property type="molecule type" value="Genomic_DNA"/>
</dbReference>